<feature type="transmembrane region" description="Helical" evidence="7">
    <location>
        <begin position="181"/>
        <end position="202"/>
    </location>
</feature>
<dbReference type="NCBIfam" id="TIGR00765">
    <property type="entry name" value="yihY_not_rbn"/>
    <property type="match status" value="1"/>
</dbReference>
<evidence type="ECO:0000313" key="8">
    <source>
        <dbReference type="EMBL" id="AZN62998.1"/>
    </source>
</evidence>
<name>A0A3Q8XCT2_ACIJO</name>
<evidence type="ECO:0000256" key="5">
    <source>
        <dbReference type="ARBA" id="ARBA00022989"/>
    </source>
</evidence>
<proteinExistence type="inferred from homology"/>
<protein>
    <recommendedName>
        <fullName evidence="7">UPF0761 membrane protein CFH90_02645</fullName>
    </recommendedName>
</protein>
<dbReference type="InterPro" id="IPR023679">
    <property type="entry name" value="UPF0761_bac"/>
</dbReference>
<evidence type="ECO:0000256" key="3">
    <source>
        <dbReference type="ARBA" id="ARBA00022519"/>
    </source>
</evidence>
<keyword evidence="4 7" id="KW-0812">Transmembrane</keyword>
<gene>
    <name evidence="8" type="ORF">CFH90_02645</name>
</gene>
<evidence type="ECO:0000256" key="4">
    <source>
        <dbReference type="ARBA" id="ARBA00022692"/>
    </source>
</evidence>
<evidence type="ECO:0000256" key="2">
    <source>
        <dbReference type="ARBA" id="ARBA00022475"/>
    </source>
</evidence>
<organism evidence="8 9">
    <name type="scientific">Acinetobacter johnsonii</name>
    <dbReference type="NCBI Taxonomy" id="40214"/>
    <lineage>
        <taxon>Bacteria</taxon>
        <taxon>Pseudomonadati</taxon>
        <taxon>Pseudomonadota</taxon>
        <taxon>Gammaproteobacteria</taxon>
        <taxon>Moraxellales</taxon>
        <taxon>Moraxellaceae</taxon>
        <taxon>Acinetobacter</taxon>
    </lineage>
</organism>
<sequence length="416" mass="47731">MLEQYLRKLPFYEKTWFQFVLFVLRRFEADRCREQAGSLTYTTLFAVVPMLTVFLVIISSIKALEPARQQLQQLIYSNFLPKTTIAFDKALNAFTDKSSNLTIIGILFLFVTTVMMLTSIETVFNRIWRVRETRGGIIGFMRYWTIISLGPILLGSAFVISSTMASLNVLSNNFAGYELNGAFVLWLISFCLTVVGFFILNWTIPNRSVPIKSALIAGLFSAVVFELLKNLFGFIMSNFTSYEVVYGAFAAIPIFLLWIFLSWNIVLIGVEISYALTAFTAHKEQKRHPVIMLLDLMELFYKKQQHGLSVSDDEALDVLGRDEIGRWPSYVLMLEQQNLVKRTDDNQYVLVRNLSQVDFWSFYSQLPYPLPKRRDLSNVHHDDLWIKKIGPALVESDDYLAAKLAIPLSTIFDDKS</sequence>
<comment type="subcellular location">
    <subcellularLocation>
        <location evidence="1 7">Cell membrane</location>
        <topology evidence="1 7">Multi-pass membrane protein</topology>
    </subcellularLocation>
</comment>
<feature type="transmembrane region" description="Helical" evidence="7">
    <location>
        <begin position="141"/>
        <end position="161"/>
    </location>
</feature>
<evidence type="ECO:0000313" key="9">
    <source>
        <dbReference type="Proteomes" id="UP000276980"/>
    </source>
</evidence>
<dbReference type="HAMAP" id="MF_00672">
    <property type="entry name" value="UPF0761"/>
    <property type="match status" value="1"/>
</dbReference>
<reference evidence="8 9" key="1">
    <citation type="submission" date="2017-06" db="EMBL/GenBank/DDBJ databases">
        <title>Complete Genome Sequence of the Carbazole-Degrading Bacterium Acinetobacter johnsonii IC001.</title>
        <authorList>
            <person name="Vejarano F."/>
            <person name="Suzuki-Minakuchi C."/>
            <person name="Ohtsubo Y."/>
            <person name="Tsuda M."/>
            <person name="Okada K."/>
            <person name="Nojiri H."/>
        </authorList>
    </citation>
    <scope>NUCLEOTIDE SEQUENCE [LARGE SCALE GENOMIC DNA]</scope>
    <source>
        <strain evidence="8 9">IC001</strain>
    </source>
</reference>
<keyword evidence="6 7" id="KW-0472">Membrane</keyword>
<comment type="similarity">
    <text evidence="7">Belongs to the UPF0761 family.</text>
</comment>
<dbReference type="RefSeq" id="WP_126039126.1">
    <property type="nucleotide sequence ID" value="NZ_CP022298.1"/>
</dbReference>
<dbReference type="InterPro" id="IPR017039">
    <property type="entry name" value="Virul_fac_BrkB"/>
</dbReference>
<keyword evidence="2 7" id="KW-1003">Cell membrane</keyword>
<feature type="transmembrane region" description="Helical" evidence="7">
    <location>
        <begin position="214"/>
        <end position="236"/>
    </location>
</feature>
<feature type="transmembrane region" description="Helical" evidence="7">
    <location>
        <begin position="101"/>
        <end position="120"/>
    </location>
</feature>
<evidence type="ECO:0000256" key="7">
    <source>
        <dbReference type="HAMAP-Rule" id="MF_00672"/>
    </source>
</evidence>
<dbReference type="PANTHER" id="PTHR30213:SF0">
    <property type="entry name" value="UPF0761 MEMBRANE PROTEIN YIHY"/>
    <property type="match status" value="1"/>
</dbReference>
<dbReference type="EMBL" id="CP022298">
    <property type="protein sequence ID" value="AZN62998.1"/>
    <property type="molecule type" value="Genomic_DNA"/>
</dbReference>
<dbReference type="AlphaFoldDB" id="A0A3Q8XCT2"/>
<dbReference type="GO" id="GO:0005886">
    <property type="term" value="C:plasma membrane"/>
    <property type="evidence" value="ECO:0007669"/>
    <property type="project" value="UniProtKB-SubCell"/>
</dbReference>
<dbReference type="Proteomes" id="UP000276980">
    <property type="component" value="Chromosome"/>
</dbReference>
<keyword evidence="3" id="KW-0997">Cell inner membrane</keyword>
<accession>A0A3Q8XCT2</accession>
<feature type="transmembrane region" description="Helical" evidence="7">
    <location>
        <begin position="248"/>
        <end position="277"/>
    </location>
</feature>
<dbReference type="Pfam" id="PF03631">
    <property type="entry name" value="Virul_fac_BrkB"/>
    <property type="match status" value="1"/>
</dbReference>
<evidence type="ECO:0000256" key="6">
    <source>
        <dbReference type="ARBA" id="ARBA00023136"/>
    </source>
</evidence>
<dbReference type="PANTHER" id="PTHR30213">
    <property type="entry name" value="INNER MEMBRANE PROTEIN YHJD"/>
    <property type="match status" value="1"/>
</dbReference>
<keyword evidence="5 7" id="KW-1133">Transmembrane helix</keyword>
<feature type="transmembrane region" description="Helical" evidence="7">
    <location>
        <begin position="39"/>
        <end position="61"/>
    </location>
</feature>
<evidence type="ECO:0000256" key="1">
    <source>
        <dbReference type="ARBA" id="ARBA00004651"/>
    </source>
</evidence>